<proteinExistence type="predicted"/>
<sequence>MDMLKGDTESWQGLTTTVLPDDLVVDIMSRLPLKSFCRFKCVCRSWFAFSSDPHYRQKLPRTPSGLLYQGQECEHGTAIHLARLPSSDRDIDTTLSFVPCSEYPLEINDVSNGLLLSYRKKTRAEISNAIVCNPATEEWMALPHTQPGPTVTSSLLWLCFDPLWSQHFYVFDFEWSLIPSGGFKAEVKVFFSKDSTWSHCLCETHDAFWGGSVFVNGVLYVQHVWAHYLLASMHLTHAHS</sequence>
<protein>
    <submittedName>
        <fullName evidence="1">Uncharacterized protein</fullName>
    </submittedName>
</protein>
<name>A0ACD5WCL5_AVESA</name>
<keyword evidence="2" id="KW-1185">Reference proteome</keyword>
<reference evidence="1" key="1">
    <citation type="submission" date="2021-05" db="EMBL/GenBank/DDBJ databases">
        <authorList>
            <person name="Scholz U."/>
            <person name="Mascher M."/>
            <person name="Fiebig A."/>
        </authorList>
    </citation>
    <scope>NUCLEOTIDE SEQUENCE [LARGE SCALE GENOMIC DNA]</scope>
</reference>
<organism evidence="1 2">
    <name type="scientific">Avena sativa</name>
    <name type="common">Oat</name>
    <dbReference type="NCBI Taxonomy" id="4498"/>
    <lineage>
        <taxon>Eukaryota</taxon>
        <taxon>Viridiplantae</taxon>
        <taxon>Streptophyta</taxon>
        <taxon>Embryophyta</taxon>
        <taxon>Tracheophyta</taxon>
        <taxon>Spermatophyta</taxon>
        <taxon>Magnoliopsida</taxon>
        <taxon>Liliopsida</taxon>
        <taxon>Poales</taxon>
        <taxon>Poaceae</taxon>
        <taxon>BOP clade</taxon>
        <taxon>Pooideae</taxon>
        <taxon>Poodae</taxon>
        <taxon>Poeae</taxon>
        <taxon>Poeae Chloroplast Group 1 (Aveneae type)</taxon>
        <taxon>Aveninae</taxon>
        <taxon>Avena</taxon>
    </lineage>
</organism>
<dbReference type="EnsemblPlants" id="AVESA.00010b.r2.4AG0614060.1">
    <property type="protein sequence ID" value="AVESA.00010b.r2.4AG0614060.1.CDS.1"/>
    <property type="gene ID" value="AVESA.00010b.r2.4AG0614060"/>
</dbReference>
<reference evidence="1" key="2">
    <citation type="submission" date="2025-09" db="UniProtKB">
        <authorList>
            <consortium name="EnsemblPlants"/>
        </authorList>
    </citation>
    <scope>IDENTIFICATION</scope>
</reference>
<dbReference type="Proteomes" id="UP001732700">
    <property type="component" value="Chromosome 4A"/>
</dbReference>
<accession>A0ACD5WCL5</accession>
<evidence type="ECO:0000313" key="2">
    <source>
        <dbReference type="Proteomes" id="UP001732700"/>
    </source>
</evidence>
<evidence type="ECO:0000313" key="1">
    <source>
        <dbReference type="EnsemblPlants" id="AVESA.00010b.r2.4AG0614060.1.CDS.1"/>
    </source>
</evidence>